<dbReference type="SUPFAM" id="SSF54373">
    <property type="entry name" value="FAD-linked reductases, C-terminal domain"/>
    <property type="match status" value="1"/>
</dbReference>
<comment type="cofactor">
    <cofactor evidence="2 14">
        <name>FAD</name>
        <dbReference type="ChEBI" id="CHEBI:57692"/>
    </cofactor>
</comment>
<evidence type="ECO:0000256" key="2">
    <source>
        <dbReference type="ARBA" id="ARBA00001974"/>
    </source>
</evidence>
<dbReference type="Gene3D" id="1.10.10.1100">
    <property type="entry name" value="BFD-like [2Fe-2S]-binding domain"/>
    <property type="match status" value="1"/>
</dbReference>
<evidence type="ECO:0000256" key="6">
    <source>
        <dbReference type="ARBA" id="ARBA00011331"/>
    </source>
</evidence>
<dbReference type="GO" id="GO:0019563">
    <property type="term" value="P:glycerol catabolic process"/>
    <property type="evidence" value="ECO:0007669"/>
    <property type="project" value="UniProtKB-UniPathway"/>
</dbReference>
<dbReference type="EMBL" id="CP008874">
    <property type="protein sequence ID" value="AKH97993.1"/>
    <property type="molecule type" value="Genomic_DNA"/>
</dbReference>
<dbReference type="PROSITE" id="PS00977">
    <property type="entry name" value="FAD_G3PDH_1"/>
    <property type="match status" value="1"/>
</dbReference>
<dbReference type="PANTHER" id="PTHR11985">
    <property type="entry name" value="GLYCEROL-3-PHOSPHATE DEHYDROGENASE"/>
    <property type="match status" value="1"/>
</dbReference>
<evidence type="ECO:0000259" key="16">
    <source>
        <dbReference type="Pfam" id="PF04324"/>
    </source>
</evidence>
<keyword evidence="12" id="KW-0472">Membrane</keyword>
<dbReference type="GO" id="GO:0006072">
    <property type="term" value="P:glycerol-3-phosphate metabolic process"/>
    <property type="evidence" value="ECO:0007669"/>
    <property type="project" value="UniProtKB-UniRule"/>
</dbReference>
<evidence type="ECO:0000256" key="14">
    <source>
        <dbReference type="RuleBase" id="RU361217"/>
    </source>
</evidence>
<protein>
    <recommendedName>
        <fullName evidence="7 14">Glycerol-3-phosphate dehydrogenase</fullName>
        <ecNumber evidence="7 14">1.1.5.3</ecNumber>
    </recommendedName>
</protein>
<dbReference type="Pfam" id="PF01266">
    <property type="entry name" value="DAO"/>
    <property type="match status" value="1"/>
</dbReference>
<keyword evidence="8" id="KW-1003">Cell membrane</keyword>
<dbReference type="Pfam" id="PF04324">
    <property type="entry name" value="Fer2_BFD"/>
    <property type="match status" value="1"/>
</dbReference>
<evidence type="ECO:0000256" key="10">
    <source>
        <dbReference type="ARBA" id="ARBA00022827"/>
    </source>
</evidence>
<dbReference type="InterPro" id="IPR017752">
    <property type="entry name" value="G3P_DH_GlpA_su"/>
</dbReference>
<evidence type="ECO:0000256" key="12">
    <source>
        <dbReference type="ARBA" id="ARBA00023136"/>
    </source>
</evidence>
<proteinExistence type="inferred from homology"/>
<evidence type="ECO:0000256" key="5">
    <source>
        <dbReference type="ARBA" id="ARBA00007330"/>
    </source>
</evidence>
<dbReference type="EMBL" id="CP011564">
    <property type="protein sequence ID" value="ALG82387.1"/>
    <property type="molecule type" value="Genomic_DNA"/>
</dbReference>
<dbReference type="EC" id="1.1.5.3" evidence="7 14"/>
<dbReference type="KEGG" id="hsf:HLASA_1501"/>
<evidence type="ECO:0000256" key="3">
    <source>
        <dbReference type="ARBA" id="ARBA00004202"/>
    </source>
</evidence>
<keyword evidence="20" id="KW-1185">Reference proteome</keyword>
<comment type="subcellular location">
    <subcellularLocation>
        <location evidence="3">Cell membrane</location>
        <topology evidence="3">Peripheral membrane protein</topology>
    </subcellularLocation>
</comment>
<dbReference type="STRING" id="1604004.HLASA_1501"/>
<dbReference type="PANTHER" id="PTHR11985:SF15">
    <property type="entry name" value="GLYCEROL-3-PHOSPHATE DEHYDROGENASE, MITOCHONDRIAL"/>
    <property type="match status" value="1"/>
</dbReference>
<feature type="domain" description="BFD-like [2Fe-2S]-binding" evidence="16">
    <location>
        <begin position="422"/>
        <end position="468"/>
    </location>
</feature>
<keyword evidence="10" id="KW-0274">FAD</keyword>
<dbReference type="HOGENOM" id="CLU_015740_0_1_2"/>
<comment type="cofactor">
    <cofactor evidence="1">
        <name>FMN</name>
        <dbReference type="ChEBI" id="CHEBI:58210"/>
    </cofactor>
</comment>
<evidence type="ECO:0000256" key="8">
    <source>
        <dbReference type="ARBA" id="ARBA00022475"/>
    </source>
</evidence>
<dbReference type="GO" id="GO:0005886">
    <property type="term" value="C:plasma membrane"/>
    <property type="evidence" value="ECO:0007669"/>
    <property type="project" value="UniProtKB-SubCell"/>
</dbReference>
<organism evidence="17 20">
    <name type="scientific">Halanaeroarchaeum sulfurireducens</name>
    <dbReference type="NCBI Taxonomy" id="1604004"/>
    <lineage>
        <taxon>Archaea</taxon>
        <taxon>Methanobacteriati</taxon>
        <taxon>Methanobacteriota</taxon>
        <taxon>Stenosarchaea group</taxon>
        <taxon>Halobacteria</taxon>
        <taxon>Halobacteriales</taxon>
        <taxon>Halobacteriaceae</taxon>
        <taxon>Halanaeroarchaeum</taxon>
    </lineage>
</organism>
<evidence type="ECO:0000313" key="18">
    <source>
        <dbReference type="EMBL" id="ALG82387.1"/>
    </source>
</evidence>
<evidence type="ECO:0000256" key="9">
    <source>
        <dbReference type="ARBA" id="ARBA00022630"/>
    </source>
</evidence>
<dbReference type="PRINTS" id="PR01001">
    <property type="entry name" value="FADG3PDH"/>
</dbReference>
<evidence type="ECO:0000256" key="13">
    <source>
        <dbReference type="ARBA" id="ARBA00049055"/>
    </source>
</evidence>
<dbReference type="Proteomes" id="UP000069906">
    <property type="component" value="Chromosome"/>
</dbReference>
<evidence type="ECO:0000256" key="7">
    <source>
        <dbReference type="ARBA" id="ARBA00013029"/>
    </source>
</evidence>
<dbReference type="InterPro" id="IPR007419">
    <property type="entry name" value="BFD-like_2Fe2S-bd_dom"/>
</dbReference>
<comment type="similarity">
    <text evidence="5 14">Belongs to the FAD-dependent glycerol-3-phosphate dehydrogenase family.</text>
</comment>
<dbReference type="NCBIfam" id="NF008313">
    <property type="entry name" value="PRK11101.1"/>
    <property type="match status" value="1"/>
</dbReference>
<dbReference type="CDD" id="cd19946">
    <property type="entry name" value="GlpA-like_Fer2_BFD-like"/>
    <property type="match status" value="1"/>
</dbReference>
<reference evidence="19" key="2">
    <citation type="submission" date="2015-05" db="EMBL/GenBank/DDBJ databases">
        <title>Complete genome sequence of Halanaeroarchaeum sulfurireducens type strain M27-SA2, a sulfate-reducer haloarchaeon from marine anoxic lake Medee.</title>
        <authorList>
            <person name="Messina E."/>
            <person name="Kublanov I.V."/>
            <person name="Toshchakov S."/>
            <person name="Arcadi E."/>
            <person name="La Spada G."/>
            <person name="La Cono V."/>
            <person name="Yakimov M.M."/>
        </authorList>
    </citation>
    <scope>NUCLEOTIDE SEQUENCE [LARGE SCALE GENOMIC DNA]</scope>
    <source>
        <strain evidence="19">M27-SA2</strain>
    </source>
</reference>
<comment type="catalytic activity">
    <reaction evidence="13 14">
        <text>a quinone + sn-glycerol 3-phosphate = dihydroxyacetone phosphate + a quinol</text>
        <dbReference type="Rhea" id="RHEA:18977"/>
        <dbReference type="ChEBI" id="CHEBI:24646"/>
        <dbReference type="ChEBI" id="CHEBI:57597"/>
        <dbReference type="ChEBI" id="CHEBI:57642"/>
        <dbReference type="ChEBI" id="CHEBI:132124"/>
        <dbReference type="EC" id="1.1.5.3"/>
    </reaction>
</comment>
<dbReference type="UniPathway" id="UPA00618">
    <property type="reaction ID" value="UER00673"/>
</dbReference>
<accession>A0A0F7PF93</accession>
<evidence type="ECO:0000259" key="15">
    <source>
        <dbReference type="Pfam" id="PF01266"/>
    </source>
</evidence>
<evidence type="ECO:0000256" key="1">
    <source>
        <dbReference type="ARBA" id="ARBA00001917"/>
    </source>
</evidence>
<dbReference type="AlphaFoldDB" id="A0A0F7PF93"/>
<evidence type="ECO:0000256" key="11">
    <source>
        <dbReference type="ARBA" id="ARBA00023002"/>
    </source>
</evidence>
<dbReference type="GO" id="GO:0009331">
    <property type="term" value="C:glycerol-3-phosphate dehydrogenase (FAD) complex"/>
    <property type="evidence" value="ECO:0007669"/>
    <property type="project" value="UniProtKB-UniRule"/>
</dbReference>
<dbReference type="PATRIC" id="fig|1604004.4.peg.1579"/>
<gene>
    <name evidence="17" type="primary">glpA</name>
    <name evidence="18" type="ORF">HLASA_1501</name>
    <name evidence="17" type="ORF">HLASF_1514</name>
</gene>
<dbReference type="Gene3D" id="3.50.50.60">
    <property type="entry name" value="FAD/NAD(P)-binding domain"/>
    <property type="match status" value="3"/>
</dbReference>
<name>A0A0F7PF93_9EURY</name>
<feature type="domain" description="FAD dependent oxidoreductase" evidence="15">
    <location>
        <begin position="2"/>
        <end position="342"/>
    </location>
</feature>
<dbReference type="InterPro" id="IPR041854">
    <property type="entry name" value="BFD-like_2Fe2S-bd_dom_sf"/>
</dbReference>
<evidence type="ECO:0000313" key="17">
    <source>
        <dbReference type="EMBL" id="AKH97993.1"/>
    </source>
</evidence>
<evidence type="ECO:0000313" key="19">
    <source>
        <dbReference type="Proteomes" id="UP000060390"/>
    </source>
</evidence>
<keyword evidence="9 14" id="KW-0285">Flavoprotein</keyword>
<dbReference type="KEGG" id="hsu:HLASF_1514"/>
<reference evidence="17 20" key="1">
    <citation type="journal article" date="2015" name="ISME J.">
        <title>Elemental sulfur and acetate can support life of a novel strictly anaerobic haloarchaeon.</title>
        <authorList>
            <person name="Sorokin D.Y."/>
            <person name="Kublanov I.V."/>
            <person name="Gavrilov S.N."/>
            <person name="Rojo D."/>
            <person name="Roman P."/>
            <person name="Golyshin P.N."/>
            <person name="Slepak V.Z."/>
            <person name="Smedile F."/>
            <person name="Ferrer M."/>
            <person name="Messina E."/>
            <person name="La Cono V."/>
            <person name="Yakimov M.M."/>
        </authorList>
    </citation>
    <scope>NUCLEOTIDE SEQUENCE [LARGE SCALE GENOMIC DNA]</scope>
    <source>
        <strain evidence="17 20">HSR2</strain>
    </source>
</reference>
<evidence type="ECO:0000256" key="4">
    <source>
        <dbReference type="ARBA" id="ARBA00005157"/>
    </source>
</evidence>
<reference evidence="18 19" key="3">
    <citation type="journal article" date="2016" name="Stand. Genomic Sci.">
        <title>Complete genome sequence of 'Halanaeroarchaeum sulfurireducens' M27-SA2, a sulfur-reducing and acetate-oxidizing haloarchaeon from the deep-sea hypersaline anoxic lake Medee.</title>
        <authorList>
            <person name="Messina E."/>
            <person name="Sorokin D.Y."/>
            <person name="Kublanov I.V."/>
            <person name="Toshchakov S."/>
            <person name="Lopatina A."/>
            <person name="Arcadi E."/>
            <person name="Smedile F."/>
            <person name="La Spada G."/>
            <person name="La Cono V."/>
            <person name="Yakimov M.M."/>
        </authorList>
    </citation>
    <scope>NUCLEOTIDE SEQUENCE [LARGE SCALE GENOMIC DNA]</scope>
    <source>
        <strain evidence="18 19">M27-SA2</strain>
    </source>
</reference>
<dbReference type="GO" id="GO:0004368">
    <property type="term" value="F:glycerol-3-phosphate dehydrogenase (quinone) activity"/>
    <property type="evidence" value="ECO:0007669"/>
    <property type="project" value="UniProtKB-EC"/>
</dbReference>
<dbReference type="InterPro" id="IPR000447">
    <property type="entry name" value="G3P_DH_FAD-dep"/>
</dbReference>
<dbReference type="Proteomes" id="UP000060390">
    <property type="component" value="Chromosome"/>
</dbReference>
<comment type="subunit">
    <text evidence="6">Composed of a catalytic GlpA/B dimer and of membrane bound GlpC.</text>
</comment>
<evidence type="ECO:0000313" key="20">
    <source>
        <dbReference type="Proteomes" id="UP000069906"/>
    </source>
</evidence>
<dbReference type="NCBIfam" id="TIGR03377">
    <property type="entry name" value="glycerol3P_GlpA"/>
    <property type="match status" value="1"/>
</dbReference>
<comment type="pathway">
    <text evidence="4">Polyol metabolism; glycerol degradation via glycerol kinase pathway; glycerone phosphate from sn-glycerol 3-phosphate (anaerobic route): step 1/1.</text>
</comment>
<dbReference type="GO" id="GO:0010181">
    <property type="term" value="F:FMN binding"/>
    <property type="evidence" value="ECO:0007669"/>
    <property type="project" value="InterPro"/>
</dbReference>
<dbReference type="GO" id="GO:0050660">
    <property type="term" value="F:flavin adenine dinucleotide binding"/>
    <property type="evidence" value="ECO:0007669"/>
    <property type="project" value="InterPro"/>
</dbReference>
<dbReference type="InterPro" id="IPR006076">
    <property type="entry name" value="FAD-dep_OxRdtase"/>
</dbReference>
<keyword evidence="11 14" id="KW-0560">Oxidoreductase</keyword>
<sequence length="542" mass="58045">MVVGGGATGTGITRDLAMRGVDVTLVERDRLAFGTSGRMHGLLHSGARYAVSDPDTARHCHDENRTLRDIAAHCVEDTGGLFVQLPEDDAEYFDRKQRACQEAGIPTAEIDADRARREEPLLSSAVERALRVPDAAIDPFGLVAANAASAADHGATIRTHTPVTDVLVEGGAVVGVAIDDESTAGRSTIRAEQVVNATGPWAGDLAAMAGVDVPMRPAKGAMMVTNVRQVDTVINRCRPRAEGDILVPHGTTAILGTTDREIEDPDAYEEESSEVTHLVEELSEMVPALAEARPLRAYWGVRPLFAPDGQEDTTADSRDFAILDHQERDGIGGFTTVVGGKLTLYRLMAERVADLIAGRLGVDAPCRTASEPLPGSDGAVDVRTVMQRFDLRSQVAHRTADRLGDRTDPVLEGSESADRRVLCECEAVTRAEVRDAIEAVGPDIEAIRNRTRAAMGTCQGTRCGHRLASEIAHVHGPEAGMDALDDLTAERWQGQRHVAEGRLGQLALAYSIHGGTYNRARNPEAFRAVEYDAFGGGDGDDT</sequence>
<dbReference type="InterPro" id="IPR036188">
    <property type="entry name" value="FAD/NAD-bd_sf"/>
</dbReference>
<dbReference type="SUPFAM" id="SSF51905">
    <property type="entry name" value="FAD/NAD(P)-binding domain"/>
    <property type="match status" value="1"/>
</dbReference>